<gene>
    <name evidence="1" type="ORF">K0M31_019345</name>
</gene>
<name>A0AA40KR07_9HYME</name>
<proteinExistence type="predicted"/>
<organism evidence="1 2">
    <name type="scientific">Melipona bicolor</name>
    <dbReference type="NCBI Taxonomy" id="60889"/>
    <lineage>
        <taxon>Eukaryota</taxon>
        <taxon>Metazoa</taxon>
        <taxon>Ecdysozoa</taxon>
        <taxon>Arthropoda</taxon>
        <taxon>Hexapoda</taxon>
        <taxon>Insecta</taxon>
        <taxon>Pterygota</taxon>
        <taxon>Neoptera</taxon>
        <taxon>Endopterygota</taxon>
        <taxon>Hymenoptera</taxon>
        <taxon>Apocrita</taxon>
        <taxon>Aculeata</taxon>
        <taxon>Apoidea</taxon>
        <taxon>Anthophila</taxon>
        <taxon>Apidae</taxon>
        <taxon>Melipona</taxon>
    </lineage>
</organism>
<evidence type="ECO:0000313" key="1">
    <source>
        <dbReference type="EMBL" id="KAK1129630.1"/>
    </source>
</evidence>
<keyword evidence="2" id="KW-1185">Reference proteome</keyword>
<dbReference type="AlphaFoldDB" id="A0AA40KR07"/>
<protein>
    <submittedName>
        <fullName evidence="1">Uncharacterized protein</fullName>
    </submittedName>
</protein>
<sequence length="100" mass="11474">MTPSLYGSSIVRHEVVAWIDVVRATSNLFSHGVPFKRQDRDFNSSLVTGPEIRSKIRRTVPGEFRSPRRNTRIFPMDPMGNYGFGRQKLWFCSANGWVIS</sequence>
<dbReference type="Proteomes" id="UP001177670">
    <property type="component" value="Unassembled WGS sequence"/>
</dbReference>
<evidence type="ECO:0000313" key="2">
    <source>
        <dbReference type="Proteomes" id="UP001177670"/>
    </source>
</evidence>
<dbReference type="EMBL" id="JAHYIQ010000008">
    <property type="protein sequence ID" value="KAK1129630.1"/>
    <property type="molecule type" value="Genomic_DNA"/>
</dbReference>
<reference evidence="1" key="1">
    <citation type="submission" date="2021-10" db="EMBL/GenBank/DDBJ databases">
        <title>Melipona bicolor Genome sequencing and assembly.</title>
        <authorList>
            <person name="Araujo N.S."/>
            <person name="Arias M.C."/>
        </authorList>
    </citation>
    <scope>NUCLEOTIDE SEQUENCE</scope>
    <source>
        <strain evidence="1">USP_2M_L1-L4_2017</strain>
        <tissue evidence="1">Whole body</tissue>
    </source>
</reference>
<comment type="caution">
    <text evidence="1">The sequence shown here is derived from an EMBL/GenBank/DDBJ whole genome shotgun (WGS) entry which is preliminary data.</text>
</comment>
<accession>A0AA40KR07</accession>